<feature type="region of interest" description="Disordered" evidence="2">
    <location>
        <begin position="940"/>
        <end position="966"/>
    </location>
</feature>
<dbReference type="InterPro" id="IPR036322">
    <property type="entry name" value="WD40_repeat_dom_sf"/>
</dbReference>
<dbReference type="SMART" id="SM00320">
    <property type="entry name" value="WD40"/>
    <property type="match status" value="8"/>
</dbReference>
<feature type="compositionally biased region" description="Acidic residues" evidence="2">
    <location>
        <begin position="594"/>
        <end position="604"/>
    </location>
</feature>
<dbReference type="GeneID" id="89971526"/>
<reference evidence="3 4" key="1">
    <citation type="submission" date="2023-08" db="EMBL/GenBank/DDBJ databases">
        <title>Black Yeasts Isolated from many extreme environments.</title>
        <authorList>
            <person name="Coleine C."/>
            <person name="Stajich J.E."/>
            <person name="Selbmann L."/>
        </authorList>
    </citation>
    <scope>NUCLEOTIDE SEQUENCE [LARGE SCALE GENOMIC DNA]</scope>
    <source>
        <strain evidence="3 4">CCFEE 5792</strain>
    </source>
</reference>
<protein>
    <recommendedName>
        <fullName evidence="5">Anaphase-promoting complex subunit 4 WD40 domain-containing protein</fullName>
    </recommendedName>
</protein>
<dbReference type="GO" id="GO:0032040">
    <property type="term" value="C:small-subunit processome"/>
    <property type="evidence" value="ECO:0007669"/>
    <property type="project" value="TreeGrafter"/>
</dbReference>
<evidence type="ECO:0008006" key="5">
    <source>
        <dbReference type="Google" id="ProtNLM"/>
    </source>
</evidence>
<dbReference type="InterPro" id="IPR001680">
    <property type="entry name" value="WD40_rpt"/>
</dbReference>
<dbReference type="EMBL" id="JAVRRD010000016">
    <property type="protein sequence ID" value="KAK5050780.1"/>
    <property type="molecule type" value="Genomic_DNA"/>
</dbReference>
<feature type="region of interest" description="Disordered" evidence="2">
    <location>
        <begin position="760"/>
        <end position="849"/>
    </location>
</feature>
<comment type="caution">
    <text evidence="3">The sequence shown here is derived from an EMBL/GenBank/DDBJ whole genome shotgun (WGS) entry which is preliminary data.</text>
</comment>
<feature type="compositionally biased region" description="Basic and acidic residues" evidence="2">
    <location>
        <begin position="797"/>
        <end position="811"/>
    </location>
</feature>
<dbReference type="Gene3D" id="2.130.10.10">
    <property type="entry name" value="YVTN repeat-like/Quinoprotein amine dehydrogenase"/>
    <property type="match status" value="2"/>
</dbReference>
<evidence type="ECO:0000256" key="2">
    <source>
        <dbReference type="SAM" id="MobiDB-lite"/>
    </source>
</evidence>
<evidence type="ECO:0000256" key="1">
    <source>
        <dbReference type="PROSITE-ProRule" id="PRU00221"/>
    </source>
</evidence>
<dbReference type="PANTHER" id="PTHR44163">
    <property type="entry name" value="U3 SMALL NUCLEOLAR RNA-ASSOCIATED PROTEIN 4 HOMOLOG"/>
    <property type="match status" value="1"/>
</dbReference>
<feature type="compositionally biased region" description="Polar residues" evidence="2">
    <location>
        <begin position="906"/>
        <end position="915"/>
    </location>
</feature>
<dbReference type="InterPro" id="IPR015943">
    <property type="entry name" value="WD40/YVTN_repeat-like_dom_sf"/>
</dbReference>
<feature type="region of interest" description="Disordered" evidence="2">
    <location>
        <begin position="899"/>
        <end position="920"/>
    </location>
</feature>
<feature type="compositionally biased region" description="Polar residues" evidence="2">
    <location>
        <begin position="641"/>
        <end position="651"/>
    </location>
</feature>
<dbReference type="GO" id="GO:0030686">
    <property type="term" value="C:90S preribosome"/>
    <property type="evidence" value="ECO:0007669"/>
    <property type="project" value="InterPro"/>
</dbReference>
<gene>
    <name evidence="3" type="ORF">LTR84_003339</name>
</gene>
<feature type="compositionally biased region" description="Polar residues" evidence="2">
    <location>
        <begin position="942"/>
        <end position="951"/>
    </location>
</feature>
<dbReference type="PROSITE" id="PS50082">
    <property type="entry name" value="WD_REPEATS_2"/>
    <property type="match status" value="1"/>
</dbReference>
<feature type="repeat" description="WD" evidence="1">
    <location>
        <begin position="534"/>
        <end position="565"/>
    </location>
</feature>
<dbReference type="PANTHER" id="PTHR44163:SF1">
    <property type="entry name" value="U3 SMALL NUCLEOLAR RNA-ASSOCIATED PROTEIN 4 HOMOLOG"/>
    <property type="match status" value="1"/>
</dbReference>
<keyword evidence="1" id="KW-0853">WD repeat</keyword>
<evidence type="ECO:0000313" key="4">
    <source>
        <dbReference type="Proteomes" id="UP001358417"/>
    </source>
</evidence>
<feature type="region of interest" description="Disordered" evidence="2">
    <location>
        <begin position="637"/>
        <end position="666"/>
    </location>
</feature>
<dbReference type="GO" id="GO:0034455">
    <property type="term" value="C:t-UTP complex"/>
    <property type="evidence" value="ECO:0007669"/>
    <property type="project" value="TreeGrafter"/>
</dbReference>
<dbReference type="Proteomes" id="UP001358417">
    <property type="component" value="Unassembled WGS sequence"/>
</dbReference>
<dbReference type="GO" id="GO:0003723">
    <property type="term" value="F:RNA binding"/>
    <property type="evidence" value="ECO:0007669"/>
    <property type="project" value="TreeGrafter"/>
</dbReference>
<name>A0AAV9N6K9_9EURO</name>
<sequence length="996" mass="111377">MDIHRCRFVPYPPQPINYLAFSHPSDPKQKSPSDLRLAVGRNNGDIEIWNPLHGNWTQDIILKDAPNSAIEQIAWTQDVISPTESGPLRLFSTGGSTSVVEWNLETGVPKRKVEGNLGDIWCFAAQPQQQPYSPNENAASSQLLAAGCNNGSIVLFTTEDDDLRYIQALPPPPTKKPRVLTITWRDRNTIVAGYDDSMIRVIDVPTRTITRHMSLGKPVDGNDTIVWTVKCLPNGTIISGDSSGELKIWDPQNYSLLQRLRSHDADILAVTTNFAGDMIFSLGVDRRTVTYKPVETNSSKRITSWAAISHRRYHRHDIKCATAFERTDMSVLVSGGMDATPIVTPIKRSQSEKHLTLSHLPQKPQISASTRSRLFISWWDNVIAVYHISRRRTPEQNFFDSEQFEAEDSSYEPLTKVVLKGNHAIQDAQIANNGQLIIVITNDQVKLFQLRKTTVTGKPAIRTRQIELPSFITRLGGRLGGFTPDGKWLYIVRNDNAIVLLKILLSSDPRQPPTAHLKSTKLYRPSQPQPSTALGDHHRIITQVSFSSDSRILAVGDLSGAINTWILEGHEDVDFVETISNRSDKSSGASSDASSDEEEEDDDDIAPVVHGQKWIRNPSGPSLPQLDSAILMLTFRPSLPGSPSQSTSTNLGLHATRRNPHPVSQEFPTTDVKLVALTANHQLTEFEVMSNRLSDWTRRNPSRYLPSSFTRLKDRVMGSFWDVTDRRNRGERLWLYSHNYLFMFDMSRDLPRVIYHGNETHKTPRTANSKDGNKTTLGKYQVLDPIANGVQQSPSKTRSEKRSQSQSEDKAVQSTVGVKKRRRSRPFHKSSGAGDPIITAERPGGFGSNVVKFQNNSDDEETFDIDTAMDEADNNTDDVDMGDYEENDALVIMRRGEIEAGHDTNGADNESSNPKPSIRRPHHYLTTEYTSILGIAVIGPDNSESMTTTDPSPEHPTNGLTTSQNNNNGLELVIVERPMYDVEQVPRFDSTQNWDT</sequence>
<feature type="region of interest" description="Disordered" evidence="2">
    <location>
        <begin position="578"/>
        <end position="604"/>
    </location>
</feature>
<accession>A0AAV9N6K9</accession>
<proteinExistence type="predicted"/>
<dbReference type="InterPro" id="IPR046351">
    <property type="entry name" value="UTP4"/>
</dbReference>
<feature type="compositionally biased region" description="Basic residues" evidence="2">
    <location>
        <begin position="818"/>
        <end position="828"/>
    </location>
</feature>
<dbReference type="SUPFAM" id="SSF50978">
    <property type="entry name" value="WD40 repeat-like"/>
    <property type="match status" value="2"/>
</dbReference>
<feature type="compositionally biased region" description="Polar residues" evidence="2">
    <location>
        <begin position="765"/>
        <end position="778"/>
    </location>
</feature>
<keyword evidence="4" id="KW-1185">Reference proteome</keyword>
<dbReference type="GO" id="GO:0000462">
    <property type="term" value="P:maturation of SSU-rRNA from tricistronic rRNA transcript (SSU-rRNA, 5.8S rRNA, LSU-rRNA)"/>
    <property type="evidence" value="ECO:0007669"/>
    <property type="project" value="InterPro"/>
</dbReference>
<organism evidence="3 4">
    <name type="scientific">Exophiala bonariae</name>
    <dbReference type="NCBI Taxonomy" id="1690606"/>
    <lineage>
        <taxon>Eukaryota</taxon>
        <taxon>Fungi</taxon>
        <taxon>Dikarya</taxon>
        <taxon>Ascomycota</taxon>
        <taxon>Pezizomycotina</taxon>
        <taxon>Eurotiomycetes</taxon>
        <taxon>Chaetothyriomycetidae</taxon>
        <taxon>Chaetothyriales</taxon>
        <taxon>Herpotrichiellaceae</taxon>
        <taxon>Exophiala</taxon>
    </lineage>
</organism>
<dbReference type="AlphaFoldDB" id="A0AAV9N6K9"/>
<dbReference type="Pfam" id="PF00400">
    <property type="entry name" value="WD40"/>
    <property type="match status" value="1"/>
</dbReference>
<feature type="region of interest" description="Disordered" evidence="2">
    <location>
        <begin position="510"/>
        <end position="535"/>
    </location>
</feature>
<evidence type="ECO:0000313" key="3">
    <source>
        <dbReference type="EMBL" id="KAK5050780.1"/>
    </source>
</evidence>
<dbReference type="RefSeq" id="XP_064705280.1">
    <property type="nucleotide sequence ID" value="XM_064846927.1"/>
</dbReference>